<dbReference type="SUPFAM" id="SSF52540">
    <property type="entry name" value="P-loop containing nucleoside triphosphate hydrolases"/>
    <property type="match status" value="1"/>
</dbReference>
<dbReference type="InterPro" id="IPR005331">
    <property type="entry name" value="Sulfotransferase"/>
</dbReference>
<sequence length="247" mass="28305">MPAAATQTATYDPSRTLYSLHVPKTAGTSFRHDLERWFGAENMGYHYHGYHREPPPRFEPRAGLCVHGHFNRLRGIGVRRYYPEASQFIVFLRDPFDRFVSNWRYLQFQVRDGFRVPELDDNPTFAGWLDRRRRAAEEGEDPFSYLAQLPDPVDPARAGEAFGSEFVGVGIAERYAESMRMFAAALGKPAPEGVTRLNTRTDPHREGETHEDLSAYRAEYEAAFPLEYAVYRAGLARLERDLQRLGA</sequence>
<keyword evidence="2" id="KW-1185">Reference proteome</keyword>
<gene>
    <name evidence="1" type="ORF">DJ017_02745</name>
</gene>
<dbReference type="InterPro" id="IPR027417">
    <property type="entry name" value="P-loop_NTPase"/>
</dbReference>
<evidence type="ECO:0000313" key="1">
    <source>
        <dbReference type="EMBL" id="RAK53520.1"/>
    </source>
</evidence>
<protein>
    <recommendedName>
        <fullName evidence="3">Sulfotransferase family protein</fullName>
    </recommendedName>
</protein>
<comment type="caution">
    <text evidence="1">The sequence shown here is derived from an EMBL/GenBank/DDBJ whole genome shotgun (WGS) entry which is preliminary data.</text>
</comment>
<proteinExistence type="predicted"/>
<dbReference type="Pfam" id="PF03567">
    <property type="entry name" value="Sulfotransfer_2"/>
    <property type="match status" value="1"/>
</dbReference>
<dbReference type="GO" id="GO:0016020">
    <property type="term" value="C:membrane"/>
    <property type="evidence" value="ECO:0007669"/>
    <property type="project" value="InterPro"/>
</dbReference>
<evidence type="ECO:0008006" key="3">
    <source>
        <dbReference type="Google" id="ProtNLM"/>
    </source>
</evidence>
<reference evidence="2" key="1">
    <citation type="submission" date="2018-05" db="EMBL/GenBank/DDBJ databases">
        <authorList>
            <person name="Li X."/>
        </authorList>
    </citation>
    <scope>NUCLEOTIDE SEQUENCE [LARGE SCALE GENOMIC DNA]</scope>
    <source>
        <strain evidence="2">LX32</strain>
    </source>
</reference>
<dbReference type="RefSeq" id="WP_111527272.1">
    <property type="nucleotide sequence ID" value="NZ_QFYQ01000001.1"/>
</dbReference>
<organism evidence="1 2">
    <name type="scientific">Phenylobacterium soli</name>
    <dbReference type="NCBI Taxonomy" id="2170551"/>
    <lineage>
        <taxon>Bacteria</taxon>
        <taxon>Pseudomonadati</taxon>
        <taxon>Pseudomonadota</taxon>
        <taxon>Alphaproteobacteria</taxon>
        <taxon>Caulobacterales</taxon>
        <taxon>Caulobacteraceae</taxon>
        <taxon>Phenylobacterium</taxon>
    </lineage>
</organism>
<dbReference type="AlphaFoldDB" id="A0A328AFL8"/>
<dbReference type="EMBL" id="QFYQ01000001">
    <property type="protein sequence ID" value="RAK53520.1"/>
    <property type="molecule type" value="Genomic_DNA"/>
</dbReference>
<name>A0A328AFL8_9CAUL</name>
<evidence type="ECO:0000313" key="2">
    <source>
        <dbReference type="Proteomes" id="UP000249254"/>
    </source>
</evidence>
<dbReference type="Gene3D" id="3.40.50.300">
    <property type="entry name" value="P-loop containing nucleotide triphosphate hydrolases"/>
    <property type="match status" value="1"/>
</dbReference>
<dbReference type="Proteomes" id="UP000249254">
    <property type="component" value="Unassembled WGS sequence"/>
</dbReference>
<accession>A0A328AFL8</accession>
<dbReference type="GO" id="GO:0008146">
    <property type="term" value="F:sulfotransferase activity"/>
    <property type="evidence" value="ECO:0007669"/>
    <property type="project" value="InterPro"/>
</dbReference>